<dbReference type="AlphaFoldDB" id="A4RZ89"/>
<feature type="compositionally biased region" description="Pro residues" evidence="2">
    <location>
        <begin position="1"/>
        <end position="11"/>
    </location>
</feature>
<dbReference type="Proteomes" id="UP000001568">
    <property type="component" value="Chromosome 6"/>
</dbReference>
<dbReference type="GeneID" id="5002423"/>
<dbReference type="EMBL" id="CP000586">
    <property type="protein sequence ID" value="ABO96581.1"/>
    <property type="molecule type" value="Genomic_DNA"/>
</dbReference>
<keyword evidence="1" id="KW-0175">Coiled coil</keyword>
<feature type="compositionally biased region" description="Basic and acidic residues" evidence="2">
    <location>
        <begin position="69"/>
        <end position="91"/>
    </location>
</feature>
<dbReference type="HOGENOM" id="CLU_312018_0_0_1"/>
<dbReference type="KEGG" id="olu:OSTLU_92929"/>
<feature type="region of interest" description="Disordered" evidence="2">
    <location>
        <begin position="571"/>
        <end position="597"/>
    </location>
</feature>
<organism evidence="3 4">
    <name type="scientific">Ostreococcus lucimarinus (strain CCE9901)</name>
    <dbReference type="NCBI Taxonomy" id="436017"/>
    <lineage>
        <taxon>Eukaryota</taxon>
        <taxon>Viridiplantae</taxon>
        <taxon>Chlorophyta</taxon>
        <taxon>Mamiellophyceae</taxon>
        <taxon>Mamiellales</taxon>
        <taxon>Bathycoccaceae</taxon>
        <taxon>Ostreococcus</taxon>
    </lineage>
</organism>
<evidence type="ECO:0000313" key="4">
    <source>
        <dbReference type="Proteomes" id="UP000001568"/>
    </source>
</evidence>
<dbReference type="OMA" id="ACESSER"/>
<protein>
    <submittedName>
        <fullName evidence="3">Uncharacterized protein</fullName>
    </submittedName>
</protein>
<evidence type="ECO:0000256" key="2">
    <source>
        <dbReference type="SAM" id="MobiDB-lite"/>
    </source>
</evidence>
<feature type="region of interest" description="Disordered" evidence="2">
    <location>
        <begin position="1"/>
        <end position="24"/>
    </location>
</feature>
<proteinExistence type="predicted"/>
<sequence length="941" mass="106092">MATPEPPPNAPIPRTATLNVTDRDQWDRISSAILSGAGPRDAGDDALNVERKAMAKELAAMRRYVKELEIEREASEERAAQRERDARDAEQRANAGDARNAERLAMKELEMTQRERELILREEEVDARARATEDAEVFEANLKRRAARLDERERAMRNARDDLDLRDDQLTEAIVGLERENEAVRRETAAMERRREEIVRELTDREVGVLKREESATEREHELRVVEGRLGALKERASDEEARLRRAIERADAAEKREADVARRLHELENDEQRVRTNLREVQADVGRAVDVKASAQRETDALKKDVEILRGELSALTAEKARQVQFIQSVRSDLDERERETADAAEIAANECEAIAVAWDEIESMRSDLERQEKMIEDTAAQLEENVKAFDRDATAMRERQEENERKLDELREHEEFLRRLASENESKAREVSTLEAEIAERLRDVEAREAEVAEWRPQIDEFKSKRVDIEAHAAAIETAKTQLVELSAREKELEEKELQLERREEAAARQLSAAAEAEVILNEENAKLEQKLQEMAPNLIAAELEREVVELKMELERTKAAANAVMANADMERRRREEEESSSGAAAGDADPFAAVGEEKIRQEERARAEQVLESKTAALLRANALLDARENELAKREFALTDELERLEHDTARLLTLQDEVNERMKDVLEVEMHGIGGEPRKRREDASDYATVANAERHAATILADAEEVRRTARAHLEAATATAQAARAINDACESSEREGAATIKRVSAVVASAIQAAKRQGDELRARREQASTSVVALDRDAKIDLLDAQLEYVAKAKADLDRREASIRSDSFAAASRRRADAATSNDELSSRARTARLREEVHGAAEHLLECLSQGETALARADAVLHAPRVSELRLKLAGLLGVADRLARARVDVSGDDTEEDILSDRLAALEHEIRRAGGWFEDLRRAVREV</sequence>
<reference evidence="3 4" key="1">
    <citation type="journal article" date="2007" name="Proc. Natl. Acad. Sci. U.S.A.">
        <title>The tiny eukaryote Ostreococcus provides genomic insights into the paradox of plankton speciation.</title>
        <authorList>
            <person name="Palenik B."/>
            <person name="Grimwood J."/>
            <person name="Aerts A."/>
            <person name="Rouze P."/>
            <person name="Salamov A."/>
            <person name="Putnam N."/>
            <person name="Dupont C."/>
            <person name="Jorgensen R."/>
            <person name="Derelle E."/>
            <person name="Rombauts S."/>
            <person name="Zhou K."/>
            <person name="Otillar R."/>
            <person name="Merchant S.S."/>
            <person name="Podell S."/>
            <person name="Gaasterland T."/>
            <person name="Napoli C."/>
            <person name="Gendler K."/>
            <person name="Manuell A."/>
            <person name="Tai V."/>
            <person name="Vallon O."/>
            <person name="Piganeau G."/>
            <person name="Jancek S."/>
            <person name="Heijde M."/>
            <person name="Jabbari K."/>
            <person name="Bowler C."/>
            <person name="Lohr M."/>
            <person name="Robbens S."/>
            <person name="Werner G."/>
            <person name="Dubchak I."/>
            <person name="Pazour G.J."/>
            <person name="Ren Q."/>
            <person name="Paulsen I."/>
            <person name="Delwiche C."/>
            <person name="Schmutz J."/>
            <person name="Rokhsar D."/>
            <person name="Van de Peer Y."/>
            <person name="Moreau H."/>
            <person name="Grigoriev I.V."/>
        </authorList>
    </citation>
    <scope>NUCLEOTIDE SEQUENCE [LARGE SCALE GENOMIC DNA]</scope>
    <source>
        <strain evidence="3 4">CCE9901</strain>
    </source>
</reference>
<evidence type="ECO:0000256" key="1">
    <source>
        <dbReference type="SAM" id="Coils"/>
    </source>
</evidence>
<evidence type="ECO:0000313" key="3">
    <source>
        <dbReference type="EMBL" id="ABO96581.1"/>
    </source>
</evidence>
<dbReference type="Gramene" id="ABO96581">
    <property type="protein sequence ID" value="ABO96581"/>
    <property type="gene ID" value="OSTLU_92929"/>
</dbReference>
<feature type="coiled-coil region" evidence="1">
    <location>
        <begin position="167"/>
        <end position="201"/>
    </location>
</feature>
<feature type="region of interest" description="Disordered" evidence="2">
    <location>
        <begin position="69"/>
        <end position="103"/>
    </location>
</feature>
<accession>A4RZ89</accession>
<feature type="coiled-coil region" evidence="1">
    <location>
        <begin position="230"/>
        <end position="320"/>
    </location>
</feature>
<dbReference type="OrthoDB" id="10655383at2759"/>
<keyword evidence="4" id="KW-1185">Reference proteome</keyword>
<feature type="coiled-coil region" evidence="1">
    <location>
        <begin position="363"/>
        <end position="439"/>
    </location>
</feature>
<dbReference type="RefSeq" id="XP_001418288.1">
    <property type="nucleotide sequence ID" value="XM_001418251.1"/>
</dbReference>
<feature type="compositionally biased region" description="Low complexity" evidence="2">
    <location>
        <begin position="584"/>
        <end position="597"/>
    </location>
</feature>
<gene>
    <name evidence="3" type="ORF">OSTLU_92929</name>
</gene>
<name>A4RZ89_OSTLU</name>